<name>A0A9D1DF25_9FIRM</name>
<dbReference type="Pfam" id="PF01121">
    <property type="entry name" value="CoaE"/>
    <property type="match status" value="1"/>
</dbReference>
<dbReference type="Gene3D" id="3.40.50.300">
    <property type="entry name" value="P-loop containing nucleotide triphosphate hydrolases"/>
    <property type="match status" value="1"/>
</dbReference>
<comment type="similarity">
    <text evidence="3">Belongs to the CoaE family.</text>
</comment>
<keyword evidence="1 3" id="KW-0547">Nucleotide-binding</keyword>
<comment type="catalytic activity">
    <reaction evidence="3">
        <text>3'-dephospho-CoA + ATP = ADP + CoA + H(+)</text>
        <dbReference type="Rhea" id="RHEA:18245"/>
        <dbReference type="ChEBI" id="CHEBI:15378"/>
        <dbReference type="ChEBI" id="CHEBI:30616"/>
        <dbReference type="ChEBI" id="CHEBI:57287"/>
        <dbReference type="ChEBI" id="CHEBI:57328"/>
        <dbReference type="ChEBI" id="CHEBI:456216"/>
        <dbReference type="EC" id="2.7.1.24"/>
    </reaction>
</comment>
<dbReference type="GO" id="GO:0005737">
    <property type="term" value="C:cytoplasm"/>
    <property type="evidence" value="ECO:0007669"/>
    <property type="project" value="UniProtKB-SubCell"/>
</dbReference>
<evidence type="ECO:0000256" key="2">
    <source>
        <dbReference type="ARBA" id="ARBA00022840"/>
    </source>
</evidence>
<feature type="binding site" evidence="3">
    <location>
        <begin position="14"/>
        <end position="19"/>
    </location>
    <ligand>
        <name>ATP</name>
        <dbReference type="ChEBI" id="CHEBI:30616"/>
    </ligand>
</feature>
<dbReference type="NCBIfam" id="TIGR00152">
    <property type="entry name" value="dephospho-CoA kinase"/>
    <property type="match status" value="1"/>
</dbReference>
<comment type="caution">
    <text evidence="5">The sequence shown here is derived from an EMBL/GenBank/DDBJ whole genome shotgun (WGS) entry which is preliminary data.</text>
</comment>
<dbReference type="PROSITE" id="PS51219">
    <property type="entry name" value="DPCK"/>
    <property type="match status" value="1"/>
</dbReference>
<reference evidence="5" key="2">
    <citation type="journal article" date="2021" name="PeerJ">
        <title>Extensive microbial diversity within the chicken gut microbiome revealed by metagenomics and culture.</title>
        <authorList>
            <person name="Gilroy R."/>
            <person name="Ravi A."/>
            <person name="Getino M."/>
            <person name="Pursley I."/>
            <person name="Horton D.L."/>
            <person name="Alikhan N.F."/>
            <person name="Baker D."/>
            <person name="Gharbi K."/>
            <person name="Hall N."/>
            <person name="Watson M."/>
            <person name="Adriaenssens E.M."/>
            <person name="Foster-Nyarko E."/>
            <person name="Jarju S."/>
            <person name="Secka A."/>
            <person name="Antonio M."/>
            <person name="Oren A."/>
            <person name="Chaudhuri R.R."/>
            <person name="La Ragione R."/>
            <person name="Hildebrand F."/>
            <person name="Pallen M.J."/>
        </authorList>
    </citation>
    <scope>NUCLEOTIDE SEQUENCE</scope>
    <source>
        <strain evidence="5">ChiSxjej1B13-7958</strain>
    </source>
</reference>
<keyword evidence="3" id="KW-0173">Coenzyme A biosynthesis</keyword>
<sequence length="200" mass="21634">MSQQRIIGLTGPTGAGKSTAAEEFSALGAKVIDCDRLGQEILDTPECREQLCRAYGTEILGADGTVSRPKLAEKAFSAPGASAHLNAITHPLIMQEIRERTSRFFSQGASAVVIDAALLFESGADAFCTTTVSVLASPQIRLERIMRRDGLTQEQAQARMNAQKDGNYYAERSDHCLDGGGTPASLKEQTRLLYQKLLEE</sequence>
<reference evidence="5" key="1">
    <citation type="submission" date="2020-10" db="EMBL/GenBank/DDBJ databases">
        <authorList>
            <person name="Gilroy R."/>
        </authorList>
    </citation>
    <scope>NUCLEOTIDE SEQUENCE</scope>
    <source>
        <strain evidence="5">ChiSxjej1B13-7958</strain>
    </source>
</reference>
<keyword evidence="2 3" id="KW-0067">ATP-binding</keyword>
<evidence type="ECO:0000256" key="1">
    <source>
        <dbReference type="ARBA" id="ARBA00022741"/>
    </source>
</evidence>
<protein>
    <recommendedName>
        <fullName evidence="3 4">Dephospho-CoA kinase</fullName>
        <ecNumber evidence="3 4">2.7.1.24</ecNumber>
    </recommendedName>
    <alternativeName>
        <fullName evidence="3">Dephosphocoenzyme A kinase</fullName>
    </alternativeName>
</protein>
<dbReference type="EMBL" id="DVGZ01000107">
    <property type="protein sequence ID" value="HIR47925.1"/>
    <property type="molecule type" value="Genomic_DNA"/>
</dbReference>
<dbReference type="PANTHER" id="PTHR10695">
    <property type="entry name" value="DEPHOSPHO-COA KINASE-RELATED"/>
    <property type="match status" value="1"/>
</dbReference>
<dbReference type="InterPro" id="IPR027417">
    <property type="entry name" value="P-loop_NTPase"/>
</dbReference>
<comment type="subcellular location">
    <subcellularLocation>
        <location evidence="3">Cytoplasm</location>
    </subcellularLocation>
</comment>
<dbReference type="AlphaFoldDB" id="A0A9D1DF25"/>
<keyword evidence="3 5" id="KW-0418">Kinase</keyword>
<organism evidence="5 6">
    <name type="scientific">Candidatus Caccousia avicola</name>
    <dbReference type="NCBI Taxonomy" id="2840721"/>
    <lineage>
        <taxon>Bacteria</taxon>
        <taxon>Bacillati</taxon>
        <taxon>Bacillota</taxon>
        <taxon>Clostridia</taxon>
        <taxon>Eubacteriales</taxon>
        <taxon>Oscillospiraceae</taxon>
        <taxon>Oscillospiraceae incertae sedis</taxon>
        <taxon>Candidatus Caccousia</taxon>
    </lineage>
</organism>
<evidence type="ECO:0000313" key="5">
    <source>
        <dbReference type="EMBL" id="HIR47925.1"/>
    </source>
</evidence>
<dbReference type="CDD" id="cd02022">
    <property type="entry name" value="DPCK"/>
    <property type="match status" value="1"/>
</dbReference>
<comment type="pathway">
    <text evidence="3">Cofactor biosynthesis; coenzyme A biosynthesis; CoA from (R)-pantothenate: step 5/5.</text>
</comment>
<dbReference type="HAMAP" id="MF_00376">
    <property type="entry name" value="Dephospho_CoA_kinase"/>
    <property type="match status" value="1"/>
</dbReference>
<dbReference type="SUPFAM" id="SSF52540">
    <property type="entry name" value="P-loop containing nucleoside triphosphate hydrolases"/>
    <property type="match status" value="1"/>
</dbReference>
<evidence type="ECO:0000256" key="3">
    <source>
        <dbReference type="HAMAP-Rule" id="MF_00376"/>
    </source>
</evidence>
<accession>A0A9D1DF25</accession>
<gene>
    <name evidence="3" type="primary">coaE</name>
    <name evidence="5" type="ORF">IAB89_09780</name>
</gene>
<dbReference type="InterPro" id="IPR001977">
    <property type="entry name" value="Depp_CoAkinase"/>
</dbReference>
<dbReference type="GO" id="GO:0005524">
    <property type="term" value="F:ATP binding"/>
    <property type="evidence" value="ECO:0007669"/>
    <property type="project" value="UniProtKB-UniRule"/>
</dbReference>
<dbReference type="GO" id="GO:0015937">
    <property type="term" value="P:coenzyme A biosynthetic process"/>
    <property type="evidence" value="ECO:0007669"/>
    <property type="project" value="UniProtKB-UniRule"/>
</dbReference>
<keyword evidence="3 5" id="KW-0808">Transferase</keyword>
<evidence type="ECO:0000313" key="6">
    <source>
        <dbReference type="Proteomes" id="UP000824242"/>
    </source>
</evidence>
<proteinExistence type="inferred from homology"/>
<dbReference type="Proteomes" id="UP000824242">
    <property type="component" value="Unassembled WGS sequence"/>
</dbReference>
<keyword evidence="3" id="KW-0963">Cytoplasm</keyword>
<comment type="function">
    <text evidence="3">Catalyzes the phosphorylation of the 3'-hydroxyl group of dephosphocoenzyme A to form coenzyme A.</text>
</comment>
<evidence type="ECO:0000256" key="4">
    <source>
        <dbReference type="NCBIfam" id="TIGR00152"/>
    </source>
</evidence>
<dbReference type="GO" id="GO:0004140">
    <property type="term" value="F:dephospho-CoA kinase activity"/>
    <property type="evidence" value="ECO:0007669"/>
    <property type="project" value="UniProtKB-UniRule"/>
</dbReference>
<dbReference type="EC" id="2.7.1.24" evidence="3 4"/>
<dbReference type="PANTHER" id="PTHR10695:SF46">
    <property type="entry name" value="BIFUNCTIONAL COENZYME A SYNTHASE-RELATED"/>
    <property type="match status" value="1"/>
</dbReference>